<dbReference type="GO" id="GO:0052621">
    <property type="term" value="F:diguanylate cyclase activity"/>
    <property type="evidence" value="ECO:0007669"/>
    <property type="project" value="TreeGrafter"/>
</dbReference>
<dbReference type="GO" id="GO:1902201">
    <property type="term" value="P:negative regulation of bacterial-type flagellum-dependent cell motility"/>
    <property type="evidence" value="ECO:0007669"/>
    <property type="project" value="TreeGrafter"/>
</dbReference>
<dbReference type="Proteomes" id="UP000008635">
    <property type="component" value="Chromosome"/>
</dbReference>
<reference evidence="4 5" key="1">
    <citation type="journal article" date="2011" name="Stand. Genomic Sci.">
        <title>Complete genome sequence of Deinococcus maricopensis type strain (LB-34).</title>
        <authorList>
            <person name="Pukall R."/>
            <person name="Zeytun A."/>
            <person name="Lucas S."/>
            <person name="Lapidus A."/>
            <person name="Hammon N."/>
            <person name="Deshpande S."/>
            <person name="Nolan M."/>
            <person name="Cheng J.F."/>
            <person name="Pitluck S."/>
            <person name="Liolios K."/>
            <person name="Pagani I."/>
            <person name="Mikhailova N."/>
            <person name="Ivanova N."/>
            <person name="Mavromatis K."/>
            <person name="Pati A."/>
            <person name="Tapia R."/>
            <person name="Han C."/>
            <person name="Goodwin L."/>
            <person name="Chen A."/>
            <person name="Palaniappan K."/>
            <person name="Land M."/>
            <person name="Hauser L."/>
            <person name="Chang Y.J."/>
            <person name="Jeffries C.D."/>
            <person name="Brambilla E.M."/>
            <person name="Rohde M."/>
            <person name="Goker M."/>
            <person name="Detter J.C."/>
            <person name="Woyke T."/>
            <person name="Bristow J."/>
            <person name="Eisen J.A."/>
            <person name="Markowitz V."/>
            <person name="Hugenholtz P."/>
            <person name="Kyrpides N.C."/>
            <person name="Klenk H.P."/>
        </authorList>
    </citation>
    <scope>NUCLEOTIDE SEQUENCE [LARGE SCALE GENOMIC DNA]</scope>
    <source>
        <strain evidence="5">DSM 21211 / LMG 22137 / NRRL B-23946 / LB-34</strain>
    </source>
</reference>
<dbReference type="SMART" id="SM00267">
    <property type="entry name" value="GGDEF"/>
    <property type="match status" value="1"/>
</dbReference>
<feature type="transmembrane region" description="Helical" evidence="2">
    <location>
        <begin position="83"/>
        <end position="103"/>
    </location>
</feature>
<evidence type="ECO:0000256" key="2">
    <source>
        <dbReference type="SAM" id="Phobius"/>
    </source>
</evidence>
<dbReference type="AlphaFoldDB" id="E8U6A8"/>
<feature type="domain" description="GGDEF" evidence="3">
    <location>
        <begin position="233"/>
        <end position="362"/>
    </location>
</feature>
<gene>
    <name evidence="4" type="ordered locus">Deima_0944</name>
</gene>
<protein>
    <submittedName>
        <fullName evidence="4">Diguanylate cyclase</fullName>
    </submittedName>
</protein>
<dbReference type="EMBL" id="CP002454">
    <property type="protein sequence ID" value="ADV66597.1"/>
    <property type="molecule type" value="Genomic_DNA"/>
</dbReference>
<dbReference type="GO" id="GO:0043709">
    <property type="term" value="P:cell adhesion involved in single-species biofilm formation"/>
    <property type="evidence" value="ECO:0007669"/>
    <property type="project" value="TreeGrafter"/>
</dbReference>
<organism evidence="4 5">
    <name type="scientific">Deinococcus maricopensis (strain DSM 21211 / LMG 22137 / NRRL B-23946 / LB-34)</name>
    <dbReference type="NCBI Taxonomy" id="709986"/>
    <lineage>
        <taxon>Bacteria</taxon>
        <taxon>Thermotogati</taxon>
        <taxon>Deinococcota</taxon>
        <taxon>Deinococci</taxon>
        <taxon>Deinococcales</taxon>
        <taxon>Deinococcaceae</taxon>
        <taxon>Deinococcus</taxon>
    </lineage>
</organism>
<evidence type="ECO:0000313" key="5">
    <source>
        <dbReference type="Proteomes" id="UP000008635"/>
    </source>
</evidence>
<dbReference type="PANTHER" id="PTHR45138:SF9">
    <property type="entry name" value="DIGUANYLATE CYCLASE DGCM-RELATED"/>
    <property type="match status" value="1"/>
</dbReference>
<evidence type="ECO:0000313" key="4">
    <source>
        <dbReference type="EMBL" id="ADV66597.1"/>
    </source>
</evidence>
<reference evidence="5" key="2">
    <citation type="submission" date="2011-01" db="EMBL/GenBank/DDBJ databases">
        <title>The complete genome of Deinococcus maricopensis DSM 21211.</title>
        <authorList>
            <consortium name="US DOE Joint Genome Institute (JGI-PGF)"/>
            <person name="Lucas S."/>
            <person name="Copeland A."/>
            <person name="Lapidus A."/>
            <person name="Goodwin L."/>
            <person name="Pitluck S."/>
            <person name="Kyrpides N."/>
            <person name="Mavromatis K."/>
            <person name="Pagani I."/>
            <person name="Ivanova N."/>
            <person name="Ovchinnikova G."/>
            <person name="Zeytun A."/>
            <person name="Detter J.C."/>
            <person name="Han C."/>
            <person name="Land M."/>
            <person name="Hauser L."/>
            <person name="Markowitz V."/>
            <person name="Cheng J.-F."/>
            <person name="Hugenholtz P."/>
            <person name="Woyke T."/>
            <person name="Wu D."/>
            <person name="Pukall R."/>
            <person name="Gehrich-Schroeter G."/>
            <person name="Brambilla E."/>
            <person name="Klenk H.-P."/>
            <person name="Eisen J.A."/>
        </authorList>
    </citation>
    <scope>NUCLEOTIDE SEQUENCE [LARGE SCALE GENOMIC DNA]</scope>
    <source>
        <strain evidence="5">DSM 21211 / LMG 22137 / NRRL B-23946 / LB-34</strain>
    </source>
</reference>
<dbReference type="GO" id="GO:0005886">
    <property type="term" value="C:plasma membrane"/>
    <property type="evidence" value="ECO:0007669"/>
    <property type="project" value="TreeGrafter"/>
</dbReference>
<dbReference type="InterPro" id="IPR050469">
    <property type="entry name" value="Diguanylate_Cyclase"/>
</dbReference>
<keyword evidence="2" id="KW-0472">Membrane</keyword>
<evidence type="ECO:0000259" key="3">
    <source>
        <dbReference type="PROSITE" id="PS50887"/>
    </source>
</evidence>
<feature type="transmembrane region" description="Helical" evidence="2">
    <location>
        <begin position="141"/>
        <end position="162"/>
    </location>
</feature>
<proteinExistence type="predicted"/>
<keyword evidence="5" id="KW-1185">Reference proteome</keyword>
<feature type="transmembrane region" description="Helical" evidence="2">
    <location>
        <begin position="31"/>
        <end position="54"/>
    </location>
</feature>
<keyword evidence="2" id="KW-0812">Transmembrane</keyword>
<dbReference type="CDD" id="cd01949">
    <property type="entry name" value="GGDEF"/>
    <property type="match status" value="1"/>
</dbReference>
<evidence type="ECO:0000256" key="1">
    <source>
        <dbReference type="SAM" id="MobiDB-lite"/>
    </source>
</evidence>
<feature type="transmembrane region" description="Helical" evidence="2">
    <location>
        <begin position="174"/>
        <end position="195"/>
    </location>
</feature>
<dbReference type="eggNOG" id="COG3706">
    <property type="taxonomic scope" value="Bacteria"/>
</dbReference>
<dbReference type="PANTHER" id="PTHR45138">
    <property type="entry name" value="REGULATORY COMPONENTS OF SENSORY TRANSDUCTION SYSTEM"/>
    <property type="match status" value="1"/>
</dbReference>
<dbReference type="Gene3D" id="3.30.70.270">
    <property type="match status" value="1"/>
</dbReference>
<dbReference type="InterPro" id="IPR043128">
    <property type="entry name" value="Rev_trsase/Diguanyl_cyclase"/>
</dbReference>
<feature type="transmembrane region" description="Helical" evidence="2">
    <location>
        <begin position="60"/>
        <end position="76"/>
    </location>
</feature>
<dbReference type="PROSITE" id="PS50887">
    <property type="entry name" value="GGDEF"/>
    <property type="match status" value="1"/>
</dbReference>
<dbReference type="KEGG" id="dmr:Deima_0944"/>
<dbReference type="Pfam" id="PF00990">
    <property type="entry name" value="GGDEF"/>
    <property type="match status" value="1"/>
</dbReference>
<dbReference type="NCBIfam" id="TIGR00254">
    <property type="entry name" value="GGDEF"/>
    <property type="match status" value="1"/>
</dbReference>
<dbReference type="FunFam" id="3.30.70.270:FF:000001">
    <property type="entry name" value="Diguanylate cyclase domain protein"/>
    <property type="match status" value="1"/>
</dbReference>
<feature type="region of interest" description="Disordered" evidence="1">
    <location>
        <begin position="355"/>
        <end position="376"/>
    </location>
</feature>
<dbReference type="HOGENOM" id="CLU_000445_11_1_0"/>
<accession>E8U6A8</accession>
<dbReference type="STRING" id="709986.Deima_0944"/>
<dbReference type="OrthoDB" id="9759607at2"/>
<feature type="transmembrane region" description="Helical" evidence="2">
    <location>
        <begin position="115"/>
        <end position="134"/>
    </location>
</feature>
<dbReference type="SUPFAM" id="SSF55073">
    <property type="entry name" value="Nucleotide cyclase"/>
    <property type="match status" value="1"/>
</dbReference>
<name>E8U6A8_DEIML</name>
<sequence length="376" mass="41173" precursor="true">MSPVPPMKPEPVASDPLLAVPDPARDVRRRIFLWVMPVAVLACLSALLVQAPHFDPLDCWALPTLNVVLLGVYLALRRPTAPVDELIGVAYAAVATYFLLALNHQFEVFVPNHNALSESTFWFAVLYAAAYAAWAPRKAFTFAGITWGLALLIGVLNLFALHADGALTVRVLGIMAQFYLSGAVLIGIQYALAFARKRDREVHLMAYMDFLTGLPNRRYAEGHLAQHTRPGHAPLSVVMLDLDHFKRINDTYGHHVGDHVLRELAQVLSRHTGRARVLARWGGEEFLLILPDTVLADAHALAERMRQSVEAHVFDEVGVATISAGVAQAEADEAAHAVLRRADAALYRAKGQGRNRVMADTEPRGGTRVSLPVTGD</sequence>
<keyword evidence="2" id="KW-1133">Transmembrane helix</keyword>
<dbReference type="InterPro" id="IPR029787">
    <property type="entry name" value="Nucleotide_cyclase"/>
</dbReference>
<dbReference type="InterPro" id="IPR000160">
    <property type="entry name" value="GGDEF_dom"/>
</dbReference>